<keyword evidence="4" id="KW-1185">Reference proteome</keyword>
<dbReference type="Pfam" id="PF07603">
    <property type="entry name" value="Lcl_C"/>
    <property type="match status" value="2"/>
</dbReference>
<dbReference type="Gene3D" id="2.60.40.2340">
    <property type="match status" value="1"/>
</dbReference>
<feature type="domain" description="Lcl C-terminal" evidence="2">
    <location>
        <begin position="197"/>
        <end position="323"/>
    </location>
</feature>
<dbReference type="PANTHER" id="PTHR35812:SF1">
    <property type="entry name" value="LIPOPROTEIN"/>
    <property type="match status" value="1"/>
</dbReference>
<dbReference type="Proteomes" id="UP000724686">
    <property type="component" value="Unassembled WGS sequence"/>
</dbReference>
<organism evidence="3 4">
    <name type="scientific">Leptospira ainlahdjerensis</name>
    <dbReference type="NCBI Taxonomy" id="2810033"/>
    <lineage>
        <taxon>Bacteria</taxon>
        <taxon>Pseudomonadati</taxon>
        <taxon>Spirochaetota</taxon>
        <taxon>Spirochaetia</taxon>
        <taxon>Leptospirales</taxon>
        <taxon>Leptospiraceae</taxon>
        <taxon>Leptospira</taxon>
    </lineage>
</organism>
<dbReference type="EMBL" id="JAFFPU010000030">
    <property type="protein sequence ID" value="MBM9577085.1"/>
    <property type="molecule type" value="Genomic_DNA"/>
</dbReference>
<name>A0ABS2UDT6_9LEPT</name>
<gene>
    <name evidence="3" type="ORF">JWG45_07945</name>
</gene>
<evidence type="ECO:0000313" key="4">
    <source>
        <dbReference type="Proteomes" id="UP000724686"/>
    </source>
</evidence>
<feature type="domain" description="Lcl C-terminal" evidence="2">
    <location>
        <begin position="339"/>
        <end position="464"/>
    </location>
</feature>
<evidence type="ECO:0000256" key="1">
    <source>
        <dbReference type="SAM" id="SignalP"/>
    </source>
</evidence>
<dbReference type="InterPro" id="IPR011460">
    <property type="entry name" value="Lcl_C"/>
</dbReference>
<feature type="chain" id="PRO_5045048496" evidence="1">
    <location>
        <begin position="23"/>
        <end position="468"/>
    </location>
</feature>
<keyword evidence="1" id="KW-0732">Signal</keyword>
<reference evidence="3 4" key="1">
    <citation type="submission" date="2021-02" db="EMBL/GenBank/DDBJ databases">
        <title>Leptospira ainlahdjerensis sp. nov., Leptospira ainazelensis sp. nov., Leptospira abararensis sp. nov. and Leptospira chreensis sp. nov., four new species isolated from water sources in Algeria.</title>
        <authorList>
            <person name="Amara Korba A."/>
            <person name="Kainiu M."/>
            <person name="Vincent A.T."/>
            <person name="Mariet J.-F."/>
            <person name="Veyrier F.J."/>
            <person name="Goarant C."/>
            <person name="Picardeau M."/>
        </authorList>
    </citation>
    <scope>NUCLEOTIDE SEQUENCE [LARGE SCALE GENOMIC DNA]</scope>
    <source>
        <strain evidence="3 4">201903070</strain>
    </source>
</reference>
<evidence type="ECO:0000313" key="3">
    <source>
        <dbReference type="EMBL" id="MBM9577085.1"/>
    </source>
</evidence>
<dbReference type="RefSeq" id="WP_205279229.1">
    <property type="nucleotide sequence ID" value="NZ_JAFFPU010000030.1"/>
</dbReference>
<accession>A0ABS2UDT6</accession>
<protein>
    <submittedName>
        <fullName evidence="3">DUF1566 domain-containing protein</fullName>
    </submittedName>
</protein>
<proteinExistence type="predicted"/>
<sequence length="468" mass="50736">MKIQFHILLLPFAFLFFHCAQADRVSFDASSSAGLLFNAGFNFFRNAATGKQITSFQFRAGENYLLKDYSATISGNQILVSGIPFGAVSRLKAAFESSPGSKILIDEVEQISGVTSNNFSSPLTYEVLAENGQKEIYTVTVNVLTPITDAGQTECFDNTASVIACGQGAYPGQDADHVAVASLLERVTPTDDSSHPVVVDKITGLIWKTCKEGTNPIDCSALAAPTLFTYSDAGTACSNLNVNGYAGLKNWRLPDLQEQFTLASYDSPAPYINTTVFPGGNETFWSRSQADPASMTPRRWTFNYTNGYNQISDETNTLPVRCVTGGSYPSQKFTDLGDGTVLDKNTNLLWQKCSVGQSGSSCQISATTSYDWQNALTQCNGLPTTGSRWRIPNIREYLSIARFDLLSGTDSIDLSVFPENISNGSYWTSNVSQLAGNIGVFSFDASYAFVSKTDAIYSLSVRCVKDGP</sequence>
<feature type="signal peptide" evidence="1">
    <location>
        <begin position="1"/>
        <end position="22"/>
    </location>
</feature>
<comment type="caution">
    <text evidence="3">The sequence shown here is derived from an EMBL/GenBank/DDBJ whole genome shotgun (WGS) entry which is preliminary data.</text>
</comment>
<evidence type="ECO:0000259" key="2">
    <source>
        <dbReference type="Pfam" id="PF07603"/>
    </source>
</evidence>
<dbReference type="PANTHER" id="PTHR35812">
    <property type="entry name" value="LIPOPROTEIN"/>
    <property type="match status" value="1"/>
</dbReference>